<dbReference type="EMBL" id="QGNW01000033">
    <property type="protein sequence ID" value="RVX10678.1"/>
    <property type="molecule type" value="Genomic_DNA"/>
</dbReference>
<sequence length="170" mass="18839">MRASYGRNDHIGQGLPPDLIQDMFEGGDQWNTQEGLGLNLSRKLLSAMNGRVQYVREHGKCYFLVDIDLKNRRAREKGKQIQIVSRGEASGTARDLVIIPRGCPSTPLDLQMEINFSAPVTTPQASNDYKFPQRSLGILESITAPALQNWGWGDGTIPSQKDMANLLQLG</sequence>
<evidence type="ECO:0000313" key="3">
    <source>
        <dbReference type="Proteomes" id="UP000288805"/>
    </source>
</evidence>
<proteinExistence type="predicted"/>
<comment type="caution">
    <text evidence="2">The sequence shown here is derived from an EMBL/GenBank/DDBJ whole genome shotgun (WGS) entry which is preliminary data.</text>
</comment>
<organism evidence="2 3">
    <name type="scientific">Vitis vinifera</name>
    <name type="common">Grape</name>
    <dbReference type="NCBI Taxonomy" id="29760"/>
    <lineage>
        <taxon>Eukaryota</taxon>
        <taxon>Viridiplantae</taxon>
        <taxon>Streptophyta</taxon>
        <taxon>Embryophyta</taxon>
        <taxon>Tracheophyta</taxon>
        <taxon>Spermatophyta</taxon>
        <taxon>Magnoliopsida</taxon>
        <taxon>eudicotyledons</taxon>
        <taxon>Gunneridae</taxon>
        <taxon>Pentapetalae</taxon>
        <taxon>rosids</taxon>
        <taxon>Vitales</taxon>
        <taxon>Vitaceae</taxon>
        <taxon>Viteae</taxon>
        <taxon>Vitis</taxon>
    </lineage>
</organism>
<dbReference type="InterPro" id="IPR003594">
    <property type="entry name" value="HATPase_dom"/>
</dbReference>
<evidence type="ECO:0000259" key="1">
    <source>
        <dbReference type="Pfam" id="PF02518"/>
    </source>
</evidence>
<accession>A0A438JNY3</accession>
<dbReference type="AlphaFoldDB" id="A0A438JNY3"/>
<evidence type="ECO:0000313" key="2">
    <source>
        <dbReference type="EMBL" id="RVX10678.1"/>
    </source>
</evidence>
<dbReference type="InterPro" id="IPR036890">
    <property type="entry name" value="HATPase_C_sf"/>
</dbReference>
<protein>
    <submittedName>
        <fullName evidence="2">Phytochrome E</fullName>
    </submittedName>
</protein>
<dbReference type="SUPFAM" id="SSF55874">
    <property type="entry name" value="ATPase domain of HSP90 chaperone/DNA topoisomerase II/histidine kinase"/>
    <property type="match status" value="1"/>
</dbReference>
<feature type="domain" description="Histidine kinase/HSP90-like ATPase" evidence="1">
    <location>
        <begin position="12"/>
        <end position="69"/>
    </location>
</feature>
<dbReference type="Pfam" id="PF02518">
    <property type="entry name" value="HATPase_c"/>
    <property type="match status" value="1"/>
</dbReference>
<gene>
    <name evidence="2" type="primary">PHYE_3</name>
    <name evidence="2" type="ORF">CK203_018190</name>
</gene>
<name>A0A438JNY3_VITVI</name>
<dbReference type="Proteomes" id="UP000288805">
    <property type="component" value="Unassembled WGS sequence"/>
</dbReference>
<reference evidence="2 3" key="1">
    <citation type="journal article" date="2018" name="PLoS Genet.">
        <title>Population sequencing reveals clonal diversity and ancestral inbreeding in the grapevine cultivar Chardonnay.</title>
        <authorList>
            <person name="Roach M.J."/>
            <person name="Johnson D.L."/>
            <person name="Bohlmann J."/>
            <person name="van Vuuren H.J."/>
            <person name="Jones S.J."/>
            <person name="Pretorius I.S."/>
            <person name="Schmidt S.A."/>
            <person name="Borneman A.R."/>
        </authorList>
    </citation>
    <scope>NUCLEOTIDE SEQUENCE [LARGE SCALE GENOMIC DNA]</scope>
    <source>
        <strain evidence="3">cv. Chardonnay</strain>
        <tissue evidence="2">Leaf</tissue>
    </source>
</reference>